<dbReference type="OrthoDB" id="6158030at2759"/>
<feature type="compositionally biased region" description="Polar residues" evidence="1">
    <location>
        <begin position="9"/>
        <end position="28"/>
    </location>
</feature>
<feature type="region of interest" description="Disordered" evidence="1">
    <location>
        <begin position="1"/>
        <end position="31"/>
    </location>
</feature>
<evidence type="ECO:0000313" key="3">
    <source>
        <dbReference type="Proteomes" id="UP000252519"/>
    </source>
</evidence>
<dbReference type="AlphaFoldDB" id="A0A368GGG7"/>
<dbReference type="Gene3D" id="3.60.10.10">
    <property type="entry name" value="Endonuclease/exonuclease/phosphatase"/>
    <property type="match status" value="1"/>
</dbReference>
<comment type="caution">
    <text evidence="2">The sequence shown here is derived from an EMBL/GenBank/DDBJ whole genome shotgun (WGS) entry which is preliminary data.</text>
</comment>
<evidence type="ECO:0000313" key="2">
    <source>
        <dbReference type="EMBL" id="RCN43483.1"/>
    </source>
</evidence>
<dbReference type="InterPro" id="IPR036691">
    <property type="entry name" value="Endo/exonu/phosph_ase_sf"/>
</dbReference>
<dbReference type="Proteomes" id="UP000252519">
    <property type="component" value="Unassembled WGS sequence"/>
</dbReference>
<dbReference type="SUPFAM" id="SSF56219">
    <property type="entry name" value="DNase I-like"/>
    <property type="match status" value="1"/>
</dbReference>
<dbReference type="EMBL" id="JOJR01000156">
    <property type="protein sequence ID" value="RCN43483.1"/>
    <property type="molecule type" value="Genomic_DNA"/>
</dbReference>
<reference evidence="2 3" key="1">
    <citation type="submission" date="2014-10" db="EMBL/GenBank/DDBJ databases">
        <title>Draft genome of the hookworm Ancylostoma caninum.</title>
        <authorList>
            <person name="Mitreva M."/>
        </authorList>
    </citation>
    <scope>NUCLEOTIDE SEQUENCE [LARGE SCALE GENOMIC DNA]</scope>
    <source>
        <strain evidence="2 3">Baltimore</strain>
    </source>
</reference>
<evidence type="ECO:0000256" key="1">
    <source>
        <dbReference type="SAM" id="MobiDB-lite"/>
    </source>
</evidence>
<gene>
    <name evidence="2" type="ORF">ANCCAN_10545</name>
</gene>
<proteinExistence type="predicted"/>
<keyword evidence="3" id="KW-1185">Reference proteome</keyword>
<sequence length="186" mass="20887">MTKEKDWATGQQPVSVKPTATETTNKCNTAEKGKPSFTLATGSLILDPIFSPKNIMRIGTWNVRTLNQTKRLAQLFQEFDSYRLDIFGLSEVRCTESGRLNRANKTMLFSECEGRHERGVRLVLDRRAAKAPVGWKADIIDEVPHDEIPKLSLETSTLSWVVTDMESKELLDPSHHQKVSVATASD</sequence>
<organism evidence="2 3">
    <name type="scientific">Ancylostoma caninum</name>
    <name type="common">Dog hookworm</name>
    <dbReference type="NCBI Taxonomy" id="29170"/>
    <lineage>
        <taxon>Eukaryota</taxon>
        <taxon>Metazoa</taxon>
        <taxon>Ecdysozoa</taxon>
        <taxon>Nematoda</taxon>
        <taxon>Chromadorea</taxon>
        <taxon>Rhabditida</taxon>
        <taxon>Rhabditina</taxon>
        <taxon>Rhabditomorpha</taxon>
        <taxon>Strongyloidea</taxon>
        <taxon>Ancylostomatidae</taxon>
        <taxon>Ancylostomatinae</taxon>
        <taxon>Ancylostoma</taxon>
    </lineage>
</organism>
<dbReference type="STRING" id="29170.A0A368GGG7"/>
<evidence type="ECO:0008006" key="4">
    <source>
        <dbReference type="Google" id="ProtNLM"/>
    </source>
</evidence>
<accession>A0A368GGG7</accession>
<protein>
    <recommendedName>
        <fullName evidence="4">Endonuclease/exonuclease/phosphatase domain-containing protein</fullName>
    </recommendedName>
</protein>
<name>A0A368GGG7_ANCCA</name>